<feature type="transmembrane region" description="Helical" evidence="14">
    <location>
        <begin position="20"/>
        <end position="40"/>
    </location>
</feature>
<evidence type="ECO:0000256" key="6">
    <source>
        <dbReference type="ARBA" id="ARBA00023034"/>
    </source>
</evidence>
<keyword evidence="4 14" id="KW-0812">Transmembrane</keyword>
<evidence type="ECO:0000313" key="15">
    <source>
        <dbReference type="EMBL" id="KAK7861081.1"/>
    </source>
</evidence>
<evidence type="ECO:0000256" key="9">
    <source>
        <dbReference type="ARBA" id="ARBA00037405"/>
    </source>
</evidence>
<keyword evidence="5 14" id="KW-1133">Transmembrane helix</keyword>
<dbReference type="FunFam" id="3.90.550.10:FF:000112">
    <property type="entry name" value="Cellulose synthase-like protein E1"/>
    <property type="match status" value="2"/>
</dbReference>
<evidence type="ECO:0000256" key="8">
    <source>
        <dbReference type="ARBA" id="ARBA00023316"/>
    </source>
</evidence>
<dbReference type="Gene3D" id="3.90.550.10">
    <property type="entry name" value="Spore Coat Polysaccharide Biosynthesis Protein SpsA, Chain A"/>
    <property type="match status" value="4"/>
</dbReference>
<gene>
    <name evidence="15" type="primary">CSLE1_16</name>
    <name evidence="15" type="ORF">CFP56_024362</name>
</gene>
<feature type="binding site" evidence="13">
    <location>
        <position position="987"/>
    </location>
    <ligand>
        <name>Mn(2+)</name>
        <dbReference type="ChEBI" id="CHEBI:29035"/>
    </ligand>
</feature>
<proteinExistence type="inferred from homology"/>
<keyword evidence="8" id="KW-0961">Cell wall biogenesis/degradation</keyword>
<dbReference type="InterPro" id="IPR005150">
    <property type="entry name" value="Cellulose_synth"/>
</dbReference>
<comment type="caution">
    <text evidence="15">The sequence shown here is derived from an EMBL/GenBank/DDBJ whole genome shotgun (WGS) entry which is preliminary data.</text>
</comment>
<feature type="active site" evidence="11">
    <location>
        <position position="1101"/>
    </location>
</feature>
<feature type="transmembrane region" description="Helical" evidence="14">
    <location>
        <begin position="1262"/>
        <end position="1281"/>
    </location>
</feature>
<dbReference type="FunFam" id="3.90.550.10:FF:000138">
    <property type="entry name" value="Cellulose synthase isolog"/>
    <property type="match status" value="2"/>
</dbReference>
<evidence type="ECO:0000256" key="12">
    <source>
        <dbReference type="PIRSR" id="PIRSR605150-2"/>
    </source>
</evidence>
<feature type="transmembrane region" description="Helical" evidence="14">
    <location>
        <begin position="1301"/>
        <end position="1326"/>
    </location>
</feature>
<dbReference type="Pfam" id="PF03552">
    <property type="entry name" value="Cellulose_synt"/>
    <property type="match status" value="4"/>
</dbReference>
<evidence type="ECO:0000256" key="3">
    <source>
        <dbReference type="ARBA" id="ARBA00022679"/>
    </source>
</evidence>
<keyword evidence="3" id="KW-0808">Transferase</keyword>
<feature type="transmembrane region" description="Helical" evidence="14">
    <location>
        <begin position="1371"/>
        <end position="1389"/>
    </location>
</feature>
<feature type="transmembrane region" description="Helical" evidence="14">
    <location>
        <begin position="663"/>
        <end position="681"/>
    </location>
</feature>
<feature type="active site" evidence="11">
    <location>
        <position position="822"/>
    </location>
</feature>
<keyword evidence="7 14" id="KW-0472">Membrane</keyword>
<dbReference type="GO" id="GO:0071555">
    <property type="term" value="P:cell wall organization"/>
    <property type="evidence" value="ECO:0007669"/>
    <property type="project" value="UniProtKB-KW"/>
</dbReference>
<comment type="similarity">
    <text evidence="10">Belongs to the glycosyltransferase 2 family. Plant cellulose synthase-like E subfamily.</text>
</comment>
<dbReference type="Proteomes" id="UP000237347">
    <property type="component" value="Unassembled WGS sequence"/>
</dbReference>
<feature type="transmembrane region" description="Helical" evidence="14">
    <location>
        <begin position="465"/>
        <end position="483"/>
    </location>
</feature>
<feature type="binding site" evidence="13">
    <location>
        <position position="963"/>
    </location>
    <ligand>
        <name>Mn(2+)</name>
        <dbReference type="ChEBI" id="CHEBI:29035"/>
    </ligand>
</feature>
<feature type="transmembrane region" description="Helical" evidence="14">
    <location>
        <begin position="1211"/>
        <end position="1241"/>
    </location>
</feature>
<feature type="binding site" evidence="12">
    <location>
        <position position="822"/>
    </location>
    <ligand>
        <name>UDP-alpha-D-glucose</name>
        <dbReference type="ChEBI" id="CHEBI:58885"/>
    </ligand>
</feature>
<keyword evidence="16" id="KW-1185">Reference proteome</keyword>
<feature type="transmembrane region" description="Helical" evidence="14">
    <location>
        <begin position="52"/>
        <end position="70"/>
    </location>
</feature>
<protein>
    <submittedName>
        <fullName evidence="15">Cellulose synthase-like protein e1</fullName>
    </submittedName>
</protein>
<organism evidence="15 16">
    <name type="scientific">Quercus suber</name>
    <name type="common">Cork oak</name>
    <dbReference type="NCBI Taxonomy" id="58331"/>
    <lineage>
        <taxon>Eukaryota</taxon>
        <taxon>Viridiplantae</taxon>
        <taxon>Streptophyta</taxon>
        <taxon>Embryophyta</taxon>
        <taxon>Tracheophyta</taxon>
        <taxon>Spermatophyta</taxon>
        <taxon>Magnoliopsida</taxon>
        <taxon>eudicotyledons</taxon>
        <taxon>Gunneridae</taxon>
        <taxon>Pentapetalae</taxon>
        <taxon>rosids</taxon>
        <taxon>fabids</taxon>
        <taxon>Fagales</taxon>
        <taxon>Fagaceae</taxon>
        <taxon>Quercus</taxon>
    </lineage>
</organism>
<comment type="function">
    <text evidence="9">Thought to be a Golgi-localized beta-glycan synthase that polymerize the backbones of noncellulosic polysaccharides (hemicelluloses) of plant cell wall.</text>
</comment>
<evidence type="ECO:0000256" key="4">
    <source>
        <dbReference type="ARBA" id="ARBA00022692"/>
    </source>
</evidence>
<dbReference type="GO" id="GO:0000139">
    <property type="term" value="C:Golgi membrane"/>
    <property type="evidence" value="ECO:0007669"/>
    <property type="project" value="UniProtKB-SubCell"/>
</dbReference>
<comment type="subcellular location">
    <subcellularLocation>
        <location evidence="1">Golgi apparatus membrane</location>
        <topology evidence="1">Multi-pass membrane protein</topology>
    </subcellularLocation>
</comment>
<accession>A0AAW0MFS4</accession>
<feature type="binding site" evidence="12">
    <location>
        <position position="793"/>
    </location>
    <ligand>
        <name>UDP-alpha-D-glucose</name>
        <dbReference type="ChEBI" id="CHEBI:58885"/>
    </ligand>
</feature>
<reference evidence="15 16" key="1">
    <citation type="journal article" date="2018" name="Sci. Data">
        <title>The draft genome sequence of cork oak.</title>
        <authorList>
            <person name="Ramos A.M."/>
            <person name="Usie A."/>
            <person name="Barbosa P."/>
            <person name="Barros P.M."/>
            <person name="Capote T."/>
            <person name="Chaves I."/>
            <person name="Simoes F."/>
            <person name="Abreu I."/>
            <person name="Carrasquinho I."/>
            <person name="Faro C."/>
            <person name="Guimaraes J.B."/>
            <person name="Mendonca D."/>
            <person name="Nobrega F."/>
            <person name="Rodrigues L."/>
            <person name="Saibo N.J.M."/>
            <person name="Varela M.C."/>
            <person name="Egas C."/>
            <person name="Matos J."/>
            <person name="Miguel C.M."/>
            <person name="Oliveira M.M."/>
            <person name="Ricardo C.P."/>
            <person name="Goncalves S."/>
        </authorList>
    </citation>
    <scope>NUCLEOTIDE SEQUENCE [LARGE SCALE GENOMIC DNA]</scope>
    <source>
        <strain evidence="16">cv. HL8</strain>
    </source>
</reference>
<feature type="transmembrane region" description="Helical" evidence="14">
    <location>
        <begin position="554"/>
        <end position="573"/>
    </location>
</feature>
<evidence type="ECO:0000256" key="11">
    <source>
        <dbReference type="PIRSR" id="PIRSR605150-1"/>
    </source>
</evidence>
<feature type="transmembrane region" description="Helical" evidence="14">
    <location>
        <begin position="503"/>
        <end position="533"/>
    </location>
</feature>
<keyword evidence="2" id="KW-0328">Glycosyltransferase</keyword>
<evidence type="ECO:0000256" key="1">
    <source>
        <dbReference type="ARBA" id="ARBA00004653"/>
    </source>
</evidence>
<evidence type="ECO:0000256" key="10">
    <source>
        <dbReference type="ARBA" id="ARBA00060766"/>
    </source>
</evidence>
<feature type="transmembrane region" description="Helical" evidence="14">
    <location>
        <begin position="701"/>
        <end position="719"/>
    </location>
</feature>
<evidence type="ECO:0000256" key="13">
    <source>
        <dbReference type="PIRSR" id="PIRSR605150-3"/>
    </source>
</evidence>
<dbReference type="SUPFAM" id="SSF53448">
    <property type="entry name" value="Nucleotide-diphospho-sugar transferases"/>
    <property type="match status" value="2"/>
</dbReference>
<feature type="transmembrane region" description="Helical" evidence="14">
    <location>
        <begin position="593"/>
        <end position="613"/>
    </location>
</feature>
<keyword evidence="6" id="KW-0333">Golgi apparatus</keyword>
<sequence>MGRDGYLPLFETRRAKGRVLYRLFVISVFVGICLIWIYRVSHIPRKGEDGRWGWIGLLGAEFWFGLYWVLTQAHRWNQVYRCTFKDRLSQRHEKELPKVDIFVCTADPVIEPPVMVINTVLSVMAYDYPPEKLSVYLSDDGGSDLTFYALLEASHFAKHWLPYCKKFKVEPRSPAEYFNSSDDPLDANPSKELVFIKKLYDEMENRIENAAKLARIPEELHSKHKGFSQWDSYSSQRDHDMHNSSKYENQILIDGRDPNAKDKDGFLLPTLVYLAREKRPQHHHNFKAGAMNALIRVSSDISNGPIILNLDCDMYSNNSHSVRDALCFFMDEEKGHEIAFVQFPQNFKNVTRNEIYDASLRVITEVEFHGLDGCGGPLYIGTGCFHRRDTLCGRKFSKEYKTDWSSLNDIRKKDSAFLGIAATTLSDALVQHKRWSEGDLQILFSRYSPAWYAHGKISLALQMGYCVYCLWAPNCLATLYYTVIPSLYLLKGISLFPQISSPWFIPFAYVISAKNICALAEFLWCGGTILGWWNNQRMWLYKRTSSYLFAFMDTILKLLGFAESGFVISTKIADQDVSQRFEKEIMEFGTSTPMFTTLSTLAMINLVCFVRVLKEVLMGKGSIRVYETMSLQFVLCGILVLINFPLYQALFLRKDKGKLPSSLAAKSIVLALLACISFTGAEMGSDEYLPLFETRRAKGRVLYRLLVVSVFVGICLIWIHRVRHIPRKGEDGRWGWIGLLGAELWFSLYWLLTQAHRWNPVYRCTFKDRLSQRHEKDLPKVDIFVCTADPVIEPPVMVINTVLSVMAYDYPPEKLSVYLSDDGGSDITYNALREASQFAKHWLPFCKKFKVEPRSPAAYFNSSDDPLDANQSKELVVIKKLYEEMENRIENETKLARIPEEAHSKHKGFFQWDSYSSQRDHATILQIIIDGRDTNVTDKDGFVLPTLVYLAREKRPQHHHNFKAGAMNALIRVSSEISNAPIILNVDCDMYSNNSHSVRDALCFFMDEEKGHEVAFVQFPQNFKNVTRNDLYDAFLRVSSELEFHGLDGCGGPLYIGTGCFHRRDILCGRKFSKEYKGDWKSVKDVKREESVLEFEEKLKDVITGLSIQCRGWKSVYFNPLRKAFLGVAPNTLPDMLVQHKRWSEGDLQIFFSRYSPAWYAYGKISLVLQMGYSAYCLWAPNSLATLYYSVIPSLYLLRGIPLFPQNSSPWFIPFAYVITAKHICGLAEFLWCGGTILGWWNSQRMWLYKRTSSYLFAFMDTILKLLGFAKSGFVISTKIADQDVSQRYEKEIMEFGTSTPIFTILSTLALINLVCFVGVLIEALMGKGIMRVYETMSLQFVLCGILVLINLPLYQALFLRKDKGKLPSSLAAKSIVLALFACVGFTLLY</sequence>
<dbReference type="EMBL" id="PKMF04000003">
    <property type="protein sequence ID" value="KAK7861081.1"/>
    <property type="molecule type" value="Genomic_DNA"/>
</dbReference>
<feature type="transmembrane region" description="Helical" evidence="14">
    <location>
        <begin position="633"/>
        <end position="651"/>
    </location>
</feature>
<dbReference type="GO" id="GO:0016760">
    <property type="term" value="F:cellulose synthase (UDP-forming) activity"/>
    <property type="evidence" value="ECO:0007669"/>
    <property type="project" value="InterPro"/>
</dbReference>
<evidence type="ECO:0000256" key="2">
    <source>
        <dbReference type="ARBA" id="ARBA00022676"/>
    </source>
</evidence>
<feature type="transmembrane region" description="Helical" evidence="14">
    <location>
        <begin position="1338"/>
        <end position="1359"/>
    </location>
</feature>
<dbReference type="PANTHER" id="PTHR13301">
    <property type="entry name" value="X-BOX TRANSCRIPTION FACTOR-RELATED"/>
    <property type="match status" value="1"/>
</dbReference>
<dbReference type="InterPro" id="IPR029044">
    <property type="entry name" value="Nucleotide-diphossugar_trans"/>
</dbReference>
<evidence type="ECO:0000256" key="14">
    <source>
        <dbReference type="SAM" id="Phobius"/>
    </source>
</evidence>
<evidence type="ECO:0000313" key="16">
    <source>
        <dbReference type="Proteomes" id="UP000237347"/>
    </source>
</evidence>
<dbReference type="GO" id="GO:0030244">
    <property type="term" value="P:cellulose biosynthetic process"/>
    <property type="evidence" value="ECO:0007669"/>
    <property type="project" value="InterPro"/>
</dbReference>
<evidence type="ECO:0000256" key="7">
    <source>
        <dbReference type="ARBA" id="ARBA00023136"/>
    </source>
</evidence>
<name>A0AAW0MFS4_QUESU</name>
<evidence type="ECO:0000256" key="5">
    <source>
        <dbReference type="ARBA" id="ARBA00022989"/>
    </source>
</evidence>